<comment type="caution">
    <text evidence="1">The sequence shown here is derived from an EMBL/GenBank/DDBJ whole genome shotgun (WGS) entry which is preliminary data.</text>
</comment>
<reference evidence="1 2" key="1">
    <citation type="journal article" date="2018" name="Front. Plant Sci.">
        <title>Red Clover (Trifolium pratense) and Zigzag Clover (T. medium) - A Picture of Genomic Similarities and Differences.</title>
        <authorList>
            <person name="Dluhosova J."/>
            <person name="Istvanek J."/>
            <person name="Nedelnik J."/>
            <person name="Repkova J."/>
        </authorList>
    </citation>
    <scope>NUCLEOTIDE SEQUENCE [LARGE SCALE GENOMIC DNA]</scope>
    <source>
        <strain evidence="2">cv. 10/8</strain>
        <tissue evidence="1">Leaf</tissue>
    </source>
</reference>
<accession>A0A392TBJ1</accession>
<dbReference type="AlphaFoldDB" id="A0A392TBJ1"/>
<dbReference type="Proteomes" id="UP000265520">
    <property type="component" value="Unassembled WGS sequence"/>
</dbReference>
<dbReference type="EMBL" id="LXQA010530007">
    <property type="protein sequence ID" value="MCI57496.1"/>
    <property type="molecule type" value="Genomic_DNA"/>
</dbReference>
<keyword evidence="2" id="KW-1185">Reference proteome</keyword>
<organism evidence="1 2">
    <name type="scientific">Trifolium medium</name>
    <dbReference type="NCBI Taxonomy" id="97028"/>
    <lineage>
        <taxon>Eukaryota</taxon>
        <taxon>Viridiplantae</taxon>
        <taxon>Streptophyta</taxon>
        <taxon>Embryophyta</taxon>
        <taxon>Tracheophyta</taxon>
        <taxon>Spermatophyta</taxon>
        <taxon>Magnoliopsida</taxon>
        <taxon>eudicotyledons</taxon>
        <taxon>Gunneridae</taxon>
        <taxon>Pentapetalae</taxon>
        <taxon>rosids</taxon>
        <taxon>fabids</taxon>
        <taxon>Fabales</taxon>
        <taxon>Fabaceae</taxon>
        <taxon>Papilionoideae</taxon>
        <taxon>50 kb inversion clade</taxon>
        <taxon>NPAAA clade</taxon>
        <taxon>Hologalegina</taxon>
        <taxon>IRL clade</taxon>
        <taxon>Trifolieae</taxon>
        <taxon>Trifolium</taxon>
    </lineage>
</organism>
<feature type="non-terminal residue" evidence="1">
    <location>
        <position position="1"/>
    </location>
</feature>
<evidence type="ECO:0000313" key="1">
    <source>
        <dbReference type="EMBL" id="MCI57496.1"/>
    </source>
</evidence>
<protein>
    <submittedName>
        <fullName evidence="1">Uncharacterized protein</fullName>
    </submittedName>
</protein>
<evidence type="ECO:0000313" key="2">
    <source>
        <dbReference type="Proteomes" id="UP000265520"/>
    </source>
</evidence>
<sequence>LSMPLVGTAVLTPVCRPREARRAP</sequence>
<proteinExistence type="predicted"/>
<name>A0A392TBJ1_9FABA</name>